<dbReference type="PANTHER" id="PTHR30027">
    <property type="entry name" value="RIBOSOMAL RNA SMALL SUBUNIT METHYLTRANSFERASE E"/>
    <property type="match status" value="1"/>
</dbReference>
<evidence type="ECO:0000256" key="1">
    <source>
        <dbReference type="ARBA" id="ARBA00004496"/>
    </source>
</evidence>
<dbReference type="NCBIfam" id="TIGR00046">
    <property type="entry name" value="RsmE family RNA methyltransferase"/>
    <property type="match status" value="1"/>
</dbReference>
<evidence type="ECO:0000256" key="4">
    <source>
        <dbReference type="ARBA" id="ARBA00013673"/>
    </source>
</evidence>
<comment type="similarity">
    <text evidence="2 12">Belongs to the RNA methyltransferase RsmE family.</text>
</comment>
<evidence type="ECO:0000256" key="10">
    <source>
        <dbReference type="ARBA" id="ARBA00025699"/>
    </source>
</evidence>
<dbReference type="NCBIfam" id="NF008692">
    <property type="entry name" value="PRK11713.1-5"/>
    <property type="match status" value="1"/>
</dbReference>
<dbReference type="Gene3D" id="3.40.1280.10">
    <property type="match status" value="1"/>
</dbReference>
<evidence type="ECO:0000256" key="7">
    <source>
        <dbReference type="ARBA" id="ARBA00022603"/>
    </source>
</evidence>
<comment type="function">
    <text evidence="10 12">Specifically methylates the N3 position of the uracil ring of uridine 1498 (m3U1498) in 16S rRNA. Acts on the fully assembled 30S ribosomal subunit.</text>
</comment>
<keyword evidence="7 12" id="KW-0489">Methyltransferase</keyword>
<evidence type="ECO:0000256" key="11">
    <source>
        <dbReference type="ARBA" id="ARBA00047944"/>
    </source>
</evidence>
<feature type="domain" description="Ribosomal RNA small subunit methyltransferase E PUA-like" evidence="14">
    <location>
        <begin position="1"/>
        <end position="33"/>
    </location>
</feature>
<dbReference type="PIRSF" id="PIRSF015601">
    <property type="entry name" value="MTase_slr0722"/>
    <property type="match status" value="1"/>
</dbReference>
<proteinExistence type="inferred from homology"/>
<comment type="catalytic activity">
    <reaction evidence="11 12">
        <text>uridine(1498) in 16S rRNA + S-adenosyl-L-methionine = N(3)-methyluridine(1498) in 16S rRNA + S-adenosyl-L-homocysteine + H(+)</text>
        <dbReference type="Rhea" id="RHEA:42920"/>
        <dbReference type="Rhea" id="RHEA-COMP:10283"/>
        <dbReference type="Rhea" id="RHEA-COMP:10284"/>
        <dbReference type="ChEBI" id="CHEBI:15378"/>
        <dbReference type="ChEBI" id="CHEBI:57856"/>
        <dbReference type="ChEBI" id="CHEBI:59789"/>
        <dbReference type="ChEBI" id="CHEBI:65315"/>
        <dbReference type="ChEBI" id="CHEBI:74502"/>
        <dbReference type="EC" id="2.1.1.193"/>
    </reaction>
</comment>
<reference evidence="15" key="1">
    <citation type="submission" date="2022-06" db="EMBL/GenBank/DDBJ databases">
        <title>Draft genome sequences of Pragia fontium str. JCM24417.</title>
        <authorList>
            <person name="Wakabayashi Y."/>
            <person name="Kojima K."/>
        </authorList>
    </citation>
    <scope>NUCLEOTIDE SEQUENCE</scope>
    <source>
        <strain evidence="15">JCM 24417</strain>
    </source>
</reference>
<dbReference type="InterPro" id="IPR046886">
    <property type="entry name" value="RsmE_MTase_dom"/>
</dbReference>
<evidence type="ECO:0000256" key="2">
    <source>
        <dbReference type="ARBA" id="ARBA00005528"/>
    </source>
</evidence>
<dbReference type="InterPro" id="IPR015947">
    <property type="entry name" value="PUA-like_sf"/>
</dbReference>
<dbReference type="InterPro" id="IPR006700">
    <property type="entry name" value="RsmE"/>
</dbReference>
<sequence>MQTGQQICLFDGSNFVFDAEITQTDKKQVRVKVTEQRLEDLESPLNFHLGQVISRGEKMEFTIQKSIELGVNTITPLISERCGVKLDKERLEKKVQQWQKIAIAACEQCGRNRIPQIRPVMNLEAWCAEPEQGIKLNLHPRASQSINTLSLPVKDIRLLIGPEGGLSQEEIDMTARHHFTDILLGPRVLRTETAALTAIAALQIRFGDLG</sequence>
<dbReference type="Proteomes" id="UP001059610">
    <property type="component" value="Unassembled WGS sequence"/>
</dbReference>
<dbReference type="InterPro" id="IPR029028">
    <property type="entry name" value="Alpha/beta_knot_MTases"/>
</dbReference>
<evidence type="ECO:0000259" key="13">
    <source>
        <dbReference type="Pfam" id="PF04452"/>
    </source>
</evidence>
<keyword evidence="16" id="KW-1185">Reference proteome</keyword>
<evidence type="ECO:0000313" key="16">
    <source>
        <dbReference type="Proteomes" id="UP001059610"/>
    </source>
</evidence>
<gene>
    <name evidence="15" type="primary">yggJ</name>
    <name evidence="15" type="ORF">SOASR032_19610</name>
</gene>
<evidence type="ECO:0000256" key="5">
    <source>
        <dbReference type="ARBA" id="ARBA00022490"/>
    </source>
</evidence>
<dbReference type="CDD" id="cd18084">
    <property type="entry name" value="RsmE-like"/>
    <property type="match status" value="1"/>
</dbReference>
<dbReference type="EMBL" id="BRLJ01000004">
    <property type="protein sequence ID" value="GKX63392.1"/>
    <property type="molecule type" value="Genomic_DNA"/>
</dbReference>
<evidence type="ECO:0000256" key="9">
    <source>
        <dbReference type="ARBA" id="ARBA00022691"/>
    </source>
</evidence>
<evidence type="ECO:0000259" key="14">
    <source>
        <dbReference type="Pfam" id="PF20260"/>
    </source>
</evidence>
<accession>A0ABQ5LIG1</accession>
<name>A0ABQ5LIG1_9GAMM</name>
<evidence type="ECO:0000256" key="8">
    <source>
        <dbReference type="ARBA" id="ARBA00022679"/>
    </source>
</evidence>
<dbReference type="Pfam" id="PF20260">
    <property type="entry name" value="PUA_4"/>
    <property type="match status" value="1"/>
</dbReference>
<comment type="subcellular location">
    <subcellularLocation>
        <location evidence="1 12">Cytoplasm</location>
    </subcellularLocation>
</comment>
<keyword evidence="9 12" id="KW-0949">S-adenosyl-L-methionine</keyword>
<dbReference type="PANTHER" id="PTHR30027:SF3">
    <property type="entry name" value="16S RRNA (URACIL(1498)-N(3))-METHYLTRANSFERASE"/>
    <property type="match status" value="1"/>
</dbReference>
<keyword evidence="5 12" id="KW-0963">Cytoplasm</keyword>
<dbReference type="EC" id="2.1.1.193" evidence="3 12"/>
<evidence type="ECO:0000256" key="6">
    <source>
        <dbReference type="ARBA" id="ARBA00022552"/>
    </source>
</evidence>
<evidence type="ECO:0000256" key="12">
    <source>
        <dbReference type="PIRNR" id="PIRNR015601"/>
    </source>
</evidence>
<dbReference type="Gene3D" id="2.40.240.20">
    <property type="entry name" value="Hypothetical PUA domain-like, domain 1"/>
    <property type="match status" value="1"/>
</dbReference>
<keyword evidence="6 12" id="KW-0698">rRNA processing</keyword>
<dbReference type="SUPFAM" id="SSF75217">
    <property type="entry name" value="alpha/beta knot"/>
    <property type="match status" value="1"/>
</dbReference>
<dbReference type="InterPro" id="IPR029026">
    <property type="entry name" value="tRNA_m1G_MTases_N"/>
</dbReference>
<dbReference type="Pfam" id="PF04452">
    <property type="entry name" value="Methyltrans_RNA"/>
    <property type="match status" value="1"/>
</dbReference>
<feature type="domain" description="Ribosomal RNA small subunit methyltransferase E methyltransferase" evidence="13">
    <location>
        <begin position="42"/>
        <end position="203"/>
    </location>
</feature>
<organism evidence="15 16">
    <name type="scientific">Pragia fontium</name>
    <dbReference type="NCBI Taxonomy" id="82985"/>
    <lineage>
        <taxon>Bacteria</taxon>
        <taxon>Pseudomonadati</taxon>
        <taxon>Pseudomonadota</taxon>
        <taxon>Gammaproteobacteria</taxon>
        <taxon>Enterobacterales</taxon>
        <taxon>Budviciaceae</taxon>
        <taxon>Pragia</taxon>
    </lineage>
</organism>
<evidence type="ECO:0000256" key="3">
    <source>
        <dbReference type="ARBA" id="ARBA00012328"/>
    </source>
</evidence>
<dbReference type="NCBIfam" id="NF008690">
    <property type="entry name" value="PRK11713.1-1"/>
    <property type="match status" value="1"/>
</dbReference>
<comment type="caution">
    <text evidence="15">The sequence shown here is derived from an EMBL/GenBank/DDBJ whole genome shotgun (WGS) entry which is preliminary data.</text>
</comment>
<dbReference type="InterPro" id="IPR046887">
    <property type="entry name" value="RsmE_PUA-like"/>
</dbReference>
<dbReference type="GO" id="GO:0032259">
    <property type="term" value="P:methylation"/>
    <property type="evidence" value="ECO:0007669"/>
    <property type="project" value="UniProtKB-KW"/>
</dbReference>
<keyword evidence="8 12" id="KW-0808">Transferase</keyword>
<evidence type="ECO:0000313" key="15">
    <source>
        <dbReference type="EMBL" id="GKX63392.1"/>
    </source>
</evidence>
<protein>
    <recommendedName>
        <fullName evidence="4 12">Ribosomal RNA small subunit methyltransferase E</fullName>
        <ecNumber evidence="3 12">2.1.1.193</ecNumber>
    </recommendedName>
</protein>
<dbReference type="GO" id="GO:0008168">
    <property type="term" value="F:methyltransferase activity"/>
    <property type="evidence" value="ECO:0007669"/>
    <property type="project" value="UniProtKB-KW"/>
</dbReference>
<dbReference type="SUPFAM" id="SSF88697">
    <property type="entry name" value="PUA domain-like"/>
    <property type="match status" value="1"/>
</dbReference>